<feature type="region of interest" description="Disordered" evidence="2">
    <location>
        <begin position="348"/>
        <end position="455"/>
    </location>
</feature>
<name>A0A6S6W8I7_9PLEO</name>
<feature type="region of interest" description="Disordered" evidence="2">
    <location>
        <begin position="657"/>
        <end position="819"/>
    </location>
</feature>
<organism evidence="3 4">
    <name type="scientific">Pyrenophora teres f. teres</name>
    <dbReference type="NCBI Taxonomy" id="97479"/>
    <lineage>
        <taxon>Eukaryota</taxon>
        <taxon>Fungi</taxon>
        <taxon>Dikarya</taxon>
        <taxon>Ascomycota</taxon>
        <taxon>Pezizomycotina</taxon>
        <taxon>Dothideomycetes</taxon>
        <taxon>Pleosporomycetidae</taxon>
        <taxon>Pleosporales</taxon>
        <taxon>Pleosporineae</taxon>
        <taxon>Pleosporaceae</taxon>
        <taxon>Pyrenophora</taxon>
    </lineage>
</organism>
<feature type="region of interest" description="Disordered" evidence="2">
    <location>
        <begin position="473"/>
        <end position="500"/>
    </location>
</feature>
<feature type="compositionally biased region" description="Polar residues" evidence="2">
    <location>
        <begin position="420"/>
        <end position="443"/>
    </location>
</feature>
<accession>A0A6S6W8I7</accession>
<evidence type="ECO:0000313" key="3">
    <source>
        <dbReference type="EMBL" id="CAE7195219.1"/>
    </source>
</evidence>
<feature type="compositionally biased region" description="Polar residues" evidence="2">
    <location>
        <begin position="348"/>
        <end position="358"/>
    </location>
</feature>
<proteinExistence type="predicted"/>
<reference evidence="3" key="1">
    <citation type="submission" date="2021-02" db="EMBL/GenBank/DDBJ databases">
        <authorList>
            <person name="Syme A R."/>
            <person name="Syme A R."/>
            <person name="Moolhuijzen P."/>
        </authorList>
    </citation>
    <scope>NUCLEOTIDE SEQUENCE</scope>
    <source>
        <strain evidence="3">W1-1</strain>
    </source>
</reference>
<evidence type="ECO:0000256" key="1">
    <source>
        <dbReference type="SAM" id="Coils"/>
    </source>
</evidence>
<dbReference type="EMBL" id="HG992983">
    <property type="protein sequence ID" value="CAE7195219.1"/>
    <property type="molecule type" value="Genomic_DNA"/>
</dbReference>
<feature type="compositionally biased region" description="Polar residues" evidence="2">
    <location>
        <begin position="780"/>
        <end position="800"/>
    </location>
</feature>
<keyword evidence="1" id="KW-0175">Coiled coil</keyword>
<gene>
    <name evidence="3" type="ORF">PTTW11_08104</name>
</gene>
<protein>
    <submittedName>
        <fullName evidence="3">ATG16 multi-domain protein</fullName>
    </submittedName>
</protein>
<dbReference type="AlphaFoldDB" id="A0A6S6W8I7"/>
<feature type="region of interest" description="Disordered" evidence="2">
    <location>
        <begin position="589"/>
        <end position="645"/>
    </location>
</feature>
<dbReference type="Proteomes" id="UP000472372">
    <property type="component" value="Chromosome 7"/>
</dbReference>
<feature type="compositionally biased region" description="Polar residues" evidence="2">
    <location>
        <begin position="687"/>
        <end position="696"/>
    </location>
</feature>
<sequence>MMPTNELPAPKTMSIANDVSSTVITVMKNAVADHINMGTITGTTRHTLNAIPTATVSSVVSAGRSATPSLRSIVTPALLRNATAAYTAVRKSDVAADLSAINWALNMIITAGIGVAVVAHARKTPPVPPGLDAMRWRTLLHNVHSWLHQKLKSDASLRRELEDARRVVLERENQPELVPLQSVLTEDQVDDFNDSQVNTVHLHEQLYQAQTEAATLHQQLEASASSQNELLKAQAELTALRQELQTREKSEPDLEVLSRLRDEVAATKITISVNQAQVDQARDEIANLRDEVRQHEELQQLQDEELKDARKAFEDLQKRLDCETRDRKAAEEKLTRDKASMWSKFFGQSTPKSASQQDPGIEASPPPVPSSSPLPPMFVSEIGQPQTFSSGSKEPSPSPPAAEFSQPTAESSKVAAKFDFQSQPASTSFQPTPAVYTPTTNRTPILENAKGKLPDCTTSIHRKLDALKRLTSSAISSASSKRSRNFEEVEATPNPFKKPRLARQSNLGEEMVPEADVQAPNRTENVCKLTGSIFTPGGRPSVRLGMPELRPAQAELKYVPSHDSTMTSSSKNGDIIESLKVKTPVDATSDDTALSKQSALVPVEPQQDPVGDFVMDGRGEEAEVPSSALAGGELSNQPRQASVTMNEPPVSDVVVANSTQQKEPVTIIKTEPENSPLGLQEVPMKSETFSRNSNSDIDMADSVQDVSLKPNVETTIAPTPSVPRTLRLRSNLPVSTTSTVRRSTRIAGTTKDLSEKALRERSTSPRKTTTTTRGKAGSQPPLSSKPTGVTKTPAHQTRSLSPKKIDAVKSAAASPRKRK</sequence>
<feature type="coiled-coil region" evidence="1">
    <location>
        <begin position="223"/>
        <end position="333"/>
    </location>
</feature>
<feature type="compositionally biased region" description="Polar residues" evidence="2">
    <location>
        <begin position="634"/>
        <end position="645"/>
    </location>
</feature>
<feature type="compositionally biased region" description="Basic and acidic residues" evidence="2">
    <location>
        <begin position="752"/>
        <end position="763"/>
    </location>
</feature>
<evidence type="ECO:0000256" key="2">
    <source>
        <dbReference type="SAM" id="MobiDB-lite"/>
    </source>
</evidence>
<feature type="compositionally biased region" description="Low complexity" evidence="2">
    <location>
        <begin position="388"/>
        <end position="407"/>
    </location>
</feature>
<evidence type="ECO:0000313" key="4">
    <source>
        <dbReference type="Proteomes" id="UP000472372"/>
    </source>
</evidence>
<feature type="compositionally biased region" description="Pro residues" evidence="2">
    <location>
        <begin position="364"/>
        <end position="376"/>
    </location>
</feature>